<dbReference type="GO" id="GO:0016020">
    <property type="term" value="C:membrane"/>
    <property type="evidence" value="ECO:0007669"/>
    <property type="project" value="UniProtKB-SubCell"/>
</dbReference>
<evidence type="ECO:0000256" key="3">
    <source>
        <dbReference type="ARBA" id="ARBA00022692"/>
    </source>
</evidence>
<proteinExistence type="inferred from homology"/>
<dbReference type="InterPro" id="IPR020846">
    <property type="entry name" value="MFS_dom"/>
</dbReference>
<dbReference type="RefSeq" id="XP_046007905.1">
    <property type="nucleotide sequence ID" value="XM_046150568.1"/>
</dbReference>
<dbReference type="GO" id="GO:0022857">
    <property type="term" value="F:transmembrane transporter activity"/>
    <property type="evidence" value="ECO:0007669"/>
    <property type="project" value="InterPro"/>
</dbReference>
<gene>
    <name evidence="9" type="ORF">B0I36DRAFT_250826</name>
</gene>
<dbReference type="PANTHER" id="PTHR43791">
    <property type="entry name" value="PERMEASE-RELATED"/>
    <property type="match status" value="1"/>
</dbReference>
<feature type="transmembrane region" description="Helical" evidence="7">
    <location>
        <begin position="224"/>
        <end position="244"/>
    </location>
</feature>
<keyword evidence="10" id="KW-1185">Reference proteome</keyword>
<feature type="domain" description="Major facilitator superfamily (MFS) profile" evidence="8">
    <location>
        <begin position="64"/>
        <end position="477"/>
    </location>
</feature>
<dbReference type="OrthoDB" id="6730379at2759"/>
<comment type="caution">
    <text evidence="9">The sequence shown here is derived from an EMBL/GenBank/DDBJ whole genome shotgun (WGS) entry which is preliminary data.</text>
</comment>
<dbReference type="InterPro" id="IPR011701">
    <property type="entry name" value="MFS"/>
</dbReference>
<comment type="subcellular location">
    <subcellularLocation>
        <location evidence="1">Membrane</location>
        <topology evidence="1">Multi-pass membrane protein</topology>
    </subcellularLocation>
</comment>
<evidence type="ECO:0000256" key="6">
    <source>
        <dbReference type="ARBA" id="ARBA00037968"/>
    </source>
</evidence>
<feature type="transmembrane region" description="Helical" evidence="7">
    <location>
        <begin position="128"/>
        <end position="148"/>
    </location>
</feature>
<dbReference type="EMBL" id="JAGTJQ010000009">
    <property type="protein sequence ID" value="KAH7024357.1"/>
    <property type="molecule type" value="Genomic_DNA"/>
</dbReference>
<dbReference type="Proteomes" id="UP000756346">
    <property type="component" value="Unassembled WGS sequence"/>
</dbReference>
<dbReference type="Pfam" id="PF07690">
    <property type="entry name" value="MFS_1"/>
    <property type="match status" value="1"/>
</dbReference>
<feature type="transmembrane region" description="Helical" evidence="7">
    <location>
        <begin position="450"/>
        <end position="472"/>
    </location>
</feature>
<evidence type="ECO:0000256" key="4">
    <source>
        <dbReference type="ARBA" id="ARBA00022989"/>
    </source>
</evidence>
<feature type="transmembrane region" description="Helical" evidence="7">
    <location>
        <begin position="193"/>
        <end position="212"/>
    </location>
</feature>
<dbReference type="GeneID" id="70180114"/>
<evidence type="ECO:0000313" key="9">
    <source>
        <dbReference type="EMBL" id="KAH7024357.1"/>
    </source>
</evidence>
<organism evidence="9 10">
    <name type="scientific">Microdochium trichocladiopsis</name>
    <dbReference type="NCBI Taxonomy" id="1682393"/>
    <lineage>
        <taxon>Eukaryota</taxon>
        <taxon>Fungi</taxon>
        <taxon>Dikarya</taxon>
        <taxon>Ascomycota</taxon>
        <taxon>Pezizomycotina</taxon>
        <taxon>Sordariomycetes</taxon>
        <taxon>Xylariomycetidae</taxon>
        <taxon>Xylariales</taxon>
        <taxon>Microdochiaceae</taxon>
        <taxon>Microdochium</taxon>
    </lineage>
</organism>
<dbReference type="AlphaFoldDB" id="A0A9P9BKX5"/>
<feature type="transmembrane region" description="Helical" evidence="7">
    <location>
        <begin position="358"/>
        <end position="376"/>
    </location>
</feature>
<evidence type="ECO:0000256" key="5">
    <source>
        <dbReference type="ARBA" id="ARBA00023136"/>
    </source>
</evidence>
<dbReference type="Gene3D" id="1.20.1250.20">
    <property type="entry name" value="MFS general substrate transporter like domains"/>
    <property type="match status" value="2"/>
</dbReference>
<feature type="transmembrane region" description="Helical" evidence="7">
    <location>
        <begin position="416"/>
        <end position="438"/>
    </location>
</feature>
<accession>A0A9P9BKX5</accession>
<evidence type="ECO:0000256" key="2">
    <source>
        <dbReference type="ARBA" id="ARBA00022448"/>
    </source>
</evidence>
<dbReference type="InterPro" id="IPR036259">
    <property type="entry name" value="MFS_trans_sf"/>
</dbReference>
<comment type="similarity">
    <text evidence="6">Belongs to the major facilitator superfamily. Allantoate permease family.</text>
</comment>
<evidence type="ECO:0000313" key="10">
    <source>
        <dbReference type="Proteomes" id="UP000756346"/>
    </source>
</evidence>
<dbReference type="PANTHER" id="PTHR43791:SF70">
    <property type="entry name" value="MAJOR FACILITATOR SUPERFAMILY (MFS) PROFILE DOMAIN-CONTAINING PROTEIN"/>
    <property type="match status" value="1"/>
</dbReference>
<dbReference type="FunFam" id="1.20.1250.20:FF:000064">
    <property type="entry name" value="MFS allantoate transporter"/>
    <property type="match status" value="1"/>
</dbReference>
<feature type="transmembrane region" description="Helical" evidence="7">
    <location>
        <begin position="321"/>
        <end position="346"/>
    </location>
</feature>
<dbReference type="SUPFAM" id="SSF103473">
    <property type="entry name" value="MFS general substrate transporter"/>
    <property type="match status" value="1"/>
</dbReference>
<keyword evidence="3 7" id="KW-0812">Transmembrane</keyword>
<feature type="transmembrane region" description="Helical" evidence="7">
    <location>
        <begin position="382"/>
        <end position="404"/>
    </location>
</feature>
<reference evidence="9" key="1">
    <citation type="journal article" date="2021" name="Nat. Commun.">
        <title>Genetic determinants of endophytism in the Arabidopsis root mycobiome.</title>
        <authorList>
            <person name="Mesny F."/>
            <person name="Miyauchi S."/>
            <person name="Thiergart T."/>
            <person name="Pickel B."/>
            <person name="Atanasova L."/>
            <person name="Karlsson M."/>
            <person name="Huettel B."/>
            <person name="Barry K.W."/>
            <person name="Haridas S."/>
            <person name="Chen C."/>
            <person name="Bauer D."/>
            <person name="Andreopoulos W."/>
            <person name="Pangilinan J."/>
            <person name="LaButti K."/>
            <person name="Riley R."/>
            <person name="Lipzen A."/>
            <person name="Clum A."/>
            <person name="Drula E."/>
            <person name="Henrissat B."/>
            <person name="Kohler A."/>
            <person name="Grigoriev I.V."/>
            <person name="Martin F.M."/>
            <person name="Hacquard S."/>
        </authorList>
    </citation>
    <scope>NUCLEOTIDE SEQUENCE</scope>
    <source>
        <strain evidence="9">MPI-CAGE-CH-0230</strain>
    </source>
</reference>
<dbReference type="PROSITE" id="PS50850">
    <property type="entry name" value="MFS"/>
    <property type="match status" value="1"/>
</dbReference>
<name>A0A9P9BKX5_9PEZI</name>
<protein>
    <submittedName>
        <fullName evidence="9">Dipeptide transmembrane transporter</fullName>
    </submittedName>
</protein>
<evidence type="ECO:0000256" key="7">
    <source>
        <dbReference type="SAM" id="Phobius"/>
    </source>
</evidence>
<sequence length="515" mass="57681">MGEKTVDIPAIVPNEAGSINDEPTKEHVIDSRADIGLRYIAEHGVVEFTPEEERKVRRKIDMYFLPILAITFGLQYLDKVSIGYSAVYDMIPDLGLVGQQYSWANSLFYFGYLAGEVPANFLMQKLPIGKFVAVNIFIWGVLVMLCAVTKNFTGLAILRFLMGVFEACIGPCWVQLTGMFYKSGEQGARVSVWYSMVGLAVILGGFFSWGIGNIQTQGVKTWQLIFLICGGFTVVWAVIIYLWLPESPAVAKFLDQREKSIAIERLRKNRTGIKNKEFKWAHAIEALKDPQCWMISLWTGVSMMLNIGGSFKPLIIRDMGFTGLTTTLLTMPNGAVEIVAMALGAYFSSKLKNGRTMLMFVIALPTVAGCIMLAVAPRYMTWVRLTGVWTLTCIPASYALLLSLISSNVAGTSKKVVVTLSSFIFFCVGNIVTPQLFIDKEAPYYTTGMRAMLVGVCLTEALTLALGAYYYFENKRRDRLLAETPAEVIAANTFDNEEFLDRTDQEDWMRFRYKW</sequence>
<keyword evidence="4 7" id="KW-1133">Transmembrane helix</keyword>
<evidence type="ECO:0000259" key="8">
    <source>
        <dbReference type="PROSITE" id="PS50850"/>
    </source>
</evidence>
<feature type="transmembrane region" description="Helical" evidence="7">
    <location>
        <begin position="60"/>
        <end position="77"/>
    </location>
</feature>
<keyword evidence="5 7" id="KW-0472">Membrane</keyword>
<feature type="transmembrane region" description="Helical" evidence="7">
    <location>
        <begin position="160"/>
        <end position="181"/>
    </location>
</feature>
<keyword evidence="2" id="KW-0813">Transport</keyword>
<evidence type="ECO:0000256" key="1">
    <source>
        <dbReference type="ARBA" id="ARBA00004141"/>
    </source>
</evidence>